<evidence type="ECO:0000313" key="1">
    <source>
        <dbReference type="EMBL" id="CAB4167853.1"/>
    </source>
</evidence>
<evidence type="ECO:0000313" key="3">
    <source>
        <dbReference type="EMBL" id="CAB4222583.1"/>
    </source>
</evidence>
<dbReference type="EMBL" id="LR797244">
    <property type="protein sequence ID" value="CAB4195737.1"/>
    <property type="molecule type" value="Genomic_DNA"/>
</dbReference>
<dbReference type="EMBL" id="LR796812">
    <property type="protein sequence ID" value="CAB4167853.1"/>
    <property type="molecule type" value="Genomic_DNA"/>
</dbReference>
<organism evidence="1">
    <name type="scientific">uncultured Caudovirales phage</name>
    <dbReference type="NCBI Taxonomy" id="2100421"/>
    <lineage>
        <taxon>Viruses</taxon>
        <taxon>Duplodnaviria</taxon>
        <taxon>Heunggongvirae</taxon>
        <taxon>Uroviricota</taxon>
        <taxon>Caudoviricetes</taxon>
        <taxon>Peduoviridae</taxon>
        <taxon>Maltschvirus</taxon>
        <taxon>Maltschvirus maltsch</taxon>
    </lineage>
</organism>
<evidence type="ECO:0000313" key="2">
    <source>
        <dbReference type="EMBL" id="CAB4195737.1"/>
    </source>
</evidence>
<reference evidence="1" key="1">
    <citation type="submission" date="2020-04" db="EMBL/GenBank/DDBJ databases">
        <authorList>
            <person name="Chiriac C."/>
            <person name="Salcher M."/>
            <person name="Ghai R."/>
            <person name="Kavagutti S V."/>
        </authorList>
    </citation>
    <scope>NUCLEOTIDE SEQUENCE</scope>
</reference>
<proteinExistence type="predicted"/>
<name>A0A6J5P8K4_9CAUD</name>
<protein>
    <submittedName>
        <fullName evidence="1">Uncharacterized protein</fullName>
    </submittedName>
</protein>
<sequence length="83" mass="8893">MARRDPEEPRCCWCDARCGNAAGLAAHEDACQPVNAAADEADGARAHHAGLPITACPRPPNTWPWIRWRAGWTASADMARAAA</sequence>
<gene>
    <name evidence="2" type="ORF">UFOVP1293_54</name>
    <name evidence="3" type="ORF">UFOVP1644_72</name>
    <name evidence="1" type="ORF">UFOVP860_57</name>
</gene>
<accession>A0A6J5P8K4</accession>
<dbReference type="EMBL" id="LR797513">
    <property type="protein sequence ID" value="CAB4222583.1"/>
    <property type="molecule type" value="Genomic_DNA"/>
</dbReference>